<dbReference type="CDD" id="cd05476">
    <property type="entry name" value="pepsin_A_like_plant"/>
    <property type="match status" value="1"/>
</dbReference>
<protein>
    <recommendedName>
        <fullName evidence="8">Peptidase A1 domain-containing protein</fullName>
    </recommendedName>
</protein>
<feature type="domain" description="Peptidase A1" evidence="8">
    <location>
        <begin position="85"/>
        <end position="479"/>
    </location>
</feature>
<reference evidence="9" key="1">
    <citation type="submission" date="2024-10" db="EMBL/GenBank/DDBJ databases">
        <authorList>
            <person name="Ryan C."/>
        </authorList>
    </citation>
    <scope>NUCLEOTIDE SEQUENCE [LARGE SCALE GENOMIC DNA]</scope>
</reference>
<dbReference type="InterPro" id="IPR032799">
    <property type="entry name" value="TAXi_C"/>
</dbReference>
<dbReference type="EMBL" id="OZ075142">
    <property type="protein sequence ID" value="CAL5034957.1"/>
    <property type="molecule type" value="Genomic_DNA"/>
</dbReference>
<accession>A0ABC9DAC4</accession>
<dbReference type="GO" id="GO:0004190">
    <property type="term" value="F:aspartic-type endopeptidase activity"/>
    <property type="evidence" value="ECO:0007669"/>
    <property type="project" value="UniProtKB-KW"/>
</dbReference>
<dbReference type="Gene3D" id="2.40.70.10">
    <property type="entry name" value="Acid Proteases"/>
    <property type="match status" value="2"/>
</dbReference>
<evidence type="ECO:0000256" key="6">
    <source>
        <dbReference type="PIRSR" id="PIRSR601461-1"/>
    </source>
</evidence>
<evidence type="ECO:0000256" key="3">
    <source>
        <dbReference type="ARBA" id="ARBA00022750"/>
    </source>
</evidence>
<feature type="active site" evidence="6">
    <location>
        <position position="103"/>
    </location>
</feature>
<dbReference type="InterPro" id="IPR034161">
    <property type="entry name" value="Pepsin-like_plant"/>
</dbReference>
<evidence type="ECO:0000313" key="10">
    <source>
        <dbReference type="Proteomes" id="UP001497457"/>
    </source>
</evidence>
<gene>
    <name evidence="9" type="ORF">URODEC1_LOCUS83325</name>
</gene>
<feature type="signal peptide" evidence="7">
    <location>
        <begin position="1"/>
        <end position="21"/>
    </location>
</feature>
<keyword evidence="3" id="KW-0064">Aspartyl protease</keyword>
<dbReference type="GO" id="GO:0006508">
    <property type="term" value="P:proteolysis"/>
    <property type="evidence" value="ECO:0007669"/>
    <property type="project" value="UniProtKB-KW"/>
</dbReference>
<sequence>MAPRAALLLAALALPLLLAAAAPASSDPGPAAVTGVFQVRRKFPPGGGGNIAALRAHDGRRHGRLLAAADVPLGGLGLPTDTGLYYTEIKLGTPPRTYYVQVDTGSDILWVNCISCDRCPRKSGLGVPTISLLPLPSLDFGILSNCRFTGYLRCDMWFCGRSSVVVQLDLTLYDPKASSTGSEVSCDQGFCAATYGGKLPGCSANVPCEYKVVYGDGSSTTGFFITDTLQFDQVTGDGQTQPGNGSVTFGCGAQQGGDLGTSNQALDGIIGFGQANTSMLSQLAAAGKVKKIFSHFLDTIKGGGIFAIGNVVQPKVKTTPLIADMPHYNVNLKSIDVGGTALQLPADVFKTGEKKGTIIDSGTTLTYLPELIFKEVMLAVFKKHQDITFHDVQSFLCFQYSGSVDDGFPTITFHFEDDLALHVYPHEYFFANGNDMYCVGFQNGGSQSKDGKDIVLMGDLVLSNKLVVYDLENQVIGWTDYNCSSSIKVKDDKTGAVHTVNSHDISSSSSSGWRFQWHKSLVLLLVTVVCSYLIC</sequence>
<comment type="similarity">
    <text evidence="1">Belongs to the peptidase A1 family.</text>
</comment>
<dbReference type="PRINTS" id="PR00792">
    <property type="entry name" value="PEPSIN"/>
</dbReference>
<dbReference type="Pfam" id="PF14541">
    <property type="entry name" value="TAXi_C"/>
    <property type="match status" value="1"/>
</dbReference>
<keyword evidence="10" id="KW-1185">Reference proteome</keyword>
<dbReference type="PROSITE" id="PS51767">
    <property type="entry name" value="PEPTIDASE_A1"/>
    <property type="match status" value="1"/>
</dbReference>
<evidence type="ECO:0000256" key="1">
    <source>
        <dbReference type="ARBA" id="ARBA00007447"/>
    </source>
</evidence>
<keyword evidence="5" id="KW-0325">Glycoprotein</keyword>
<keyword evidence="2" id="KW-0645">Protease</keyword>
<feature type="active site" evidence="6">
    <location>
        <position position="360"/>
    </location>
</feature>
<dbReference type="InterPro" id="IPR033121">
    <property type="entry name" value="PEPTIDASE_A1"/>
</dbReference>
<dbReference type="InterPro" id="IPR001461">
    <property type="entry name" value="Aspartic_peptidase_A1"/>
</dbReference>
<evidence type="ECO:0000256" key="2">
    <source>
        <dbReference type="ARBA" id="ARBA00022670"/>
    </source>
</evidence>
<dbReference type="PANTHER" id="PTHR13683">
    <property type="entry name" value="ASPARTYL PROTEASES"/>
    <property type="match status" value="1"/>
</dbReference>
<evidence type="ECO:0000256" key="5">
    <source>
        <dbReference type="ARBA" id="ARBA00023180"/>
    </source>
</evidence>
<evidence type="ECO:0000256" key="4">
    <source>
        <dbReference type="ARBA" id="ARBA00022801"/>
    </source>
</evidence>
<organism evidence="9 10">
    <name type="scientific">Urochloa decumbens</name>
    <dbReference type="NCBI Taxonomy" id="240449"/>
    <lineage>
        <taxon>Eukaryota</taxon>
        <taxon>Viridiplantae</taxon>
        <taxon>Streptophyta</taxon>
        <taxon>Embryophyta</taxon>
        <taxon>Tracheophyta</taxon>
        <taxon>Spermatophyta</taxon>
        <taxon>Magnoliopsida</taxon>
        <taxon>Liliopsida</taxon>
        <taxon>Poales</taxon>
        <taxon>Poaceae</taxon>
        <taxon>PACMAD clade</taxon>
        <taxon>Panicoideae</taxon>
        <taxon>Panicodae</taxon>
        <taxon>Paniceae</taxon>
        <taxon>Melinidinae</taxon>
        <taxon>Urochloa</taxon>
    </lineage>
</organism>
<dbReference type="PANTHER" id="PTHR13683:SF768">
    <property type="entry name" value="EUKARYOTIC ASPARTYL PROTEASE FAMILY PROTEIN"/>
    <property type="match status" value="1"/>
</dbReference>
<dbReference type="InterPro" id="IPR032861">
    <property type="entry name" value="TAXi_N"/>
</dbReference>
<name>A0ABC9DAC4_9POAL</name>
<dbReference type="Pfam" id="PF14543">
    <property type="entry name" value="TAXi_N"/>
    <property type="match status" value="2"/>
</dbReference>
<evidence type="ECO:0000256" key="7">
    <source>
        <dbReference type="SAM" id="SignalP"/>
    </source>
</evidence>
<proteinExistence type="inferred from homology"/>
<evidence type="ECO:0000313" key="9">
    <source>
        <dbReference type="EMBL" id="CAL5034957.1"/>
    </source>
</evidence>
<keyword evidence="4" id="KW-0378">Hydrolase</keyword>
<dbReference type="SUPFAM" id="SSF50630">
    <property type="entry name" value="Acid proteases"/>
    <property type="match status" value="1"/>
</dbReference>
<evidence type="ECO:0000259" key="8">
    <source>
        <dbReference type="PROSITE" id="PS51767"/>
    </source>
</evidence>
<dbReference type="AlphaFoldDB" id="A0ABC9DAC4"/>
<keyword evidence="7" id="KW-0732">Signal</keyword>
<dbReference type="InterPro" id="IPR021109">
    <property type="entry name" value="Peptidase_aspartic_dom_sf"/>
</dbReference>
<dbReference type="Proteomes" id="UP001497457">
    <property type="component" value="Chromosome 32b"/>
</dbReference>
<dbReference type="FunFam" id="2.40.70.10:FF:000056">
    <property type="entry name" value="Eukaryotic aspartyl protease family protein"/>
    <property type="match status" value="1"/>
</dbReference>
<feature type="chain" id="PRO_5044854142" description="Peptidase A1 domain-containing protein" evidence="7">
    <location>
        <begin position="22"/>
        <end position="535"/>
    </location>
</feature>